<dbReference type="Proteomes" id="UP000239065">
    <property type="component" value="Unassembled WGS sequence"/>
</dbReference>
<evidence type="ECO:0000256" key="2">
    <source>
        <dbReference type="ARBA" id="ARBA00004651"/>
    </source>
</evidence>
<dbReference type="Pfam" id="PF02518">
    <property type="entry name" value="HATPase_c"/>
    <property type="match status" value="1"/>
</dbReference>
<evidence type="ECO:0000256" key="13">
    <source>
        <dbReference type="ARBA" id="ARBA00023136"/>
    </source>
</evidence>
<keyword evidence="7 14" id="KW-0812">Transmembrane</keyword>
<dbReference type="SUPFAM" id="SSF55874">
    <property type="entry name" value="ATPase domain of HSP90 chaperone/DNA topoisomerase II/histidine kinase"/>
    <property type="match status" value="1"/>
</dbReference>
<comment type="caution">
    <text evidence="16">The sequence shown here is derived from an EMBL/GenBank/DDBJ whole genome shotgun (WGS) entry which is preliminary data.</text>
</comment>
<evidence type="ECO:0000313" key="16">
    <source>
        <dbReference type="EMBL" id="PRM89086.1"/>
    </source>
</evidence>
<dbReference type="InterPro" id="IPR050398">
    <property type="entry name" value="HssS/ArlS-like"/>
</dbReference>
<protein>
    <recommendedName>
        <fullName evidence="3">histidine kinase</fullName>
        <ecNumber evidence="3">2.7.13.3</ecNumber>
    </recommendedName>
</protein>
<dbReference type="SUPFAM" id="SSF47384">
    <property type="entry name" value="Homodimeric domain of signal transducing histidine kinase"/>
    <property type="match status" value="1"/>
</dbReference>
<keyword evidence="4" id="KW-1003">Cell membrane</keyword>
<dbReference type="Gene3D" id="1.10.287.130">
    <property type="match status" value="1"/>
</dbReference>
<dbReference type="RefSeq" id="WP_105908300.1">
    <property type="nucleotide sequence ID" value="NZ_NXGJ01000001.1"/>
</dbReference>
<evidence type="ECO:0000256" key="10">
    <source>
        <dbReference type="ARBA" id="ARBA00022840"/>
    </source>
</evidence>
<evidence type="ECO:0000256" key="3">
    <source>
        <dbReference type="ARBA" id="ARBA00012438"/>
    </source>
</evidence>
<proteinExistence type="predicted"/>
<dbReference type="InterPro" id="IPR036890">
    <property type="entry name" value="HATPase_C_sf"/>
</dbReference>
<dbReference type="PANTHER" id="PTHR45528">
    <property type="entry name" value="SENSOR HISTIDINE KINASE CPXA"/>
    <property type="match status" value="1"/>
</dbReference>
<dbReference type="InterPro" id="IPR003594">
    <property type="entry name" value="HATPase_dom"/>
</dbReference>
<organism evidence="16 17">
    <name type="scientific">Aliarcobacter cryaerophilus</name>
    <dbReference type="NCBI Taxonomy" id="28198"/>
    <lineage>
        <taxon>Bacteria</taxon>
        <taxon>Pseudomonadati</taxon>
        <taxon>Campylobacterota</taxon>
        <taxon>Epsilonproteobacteria</taxon>
        <taxon>Campylobacterales</taxon>
        <taxon>Arcobacteraceae</taxon>
        <taxon>Aliarcobacter</taxon>
    </lineage>
</organism>
<feature type="domain" description="Histidine kinase" evidence="15">
    <location>
        <begin position="332"/>
        <end position="529"/>
    </location>
</feature>
<dbReference type="GO" id="GO:0005886">
    <property type="term" value="C:plasma membrane"/>
    <property type="evidence" value="ECO:0007669"/>
    <property type="project" value="UniProtKB-SubCell"/>
</dbReference>
<keyword evidence="10" id="KW-0067">ATP-binding</keyword>
<keyword evidence="8" id="KW-0547">Nucleotide-binding</keyword>
<dbReference type="Gene3D" id="3.30.565.10">
    <property type="entry name" value="Histidine kinase-like ATPase, C-terminal domain"/>
    <property type="match status" value="1"/>
</dbReference>
<dbReference type="InterPro" id="IPR003661">
    <property type="entry name" value="HisK_dim/P_dom"/>
</dbReference>
<keyword evidence="11 14" id="KW-1133">Transmembrane helix</keyword>
<evidence type="ECO:0000256" key="4">
    <source>
        <dbReference type="ARBA" id="ARBA00022475"/>
    </source>
</evidence>
<evidence type="ECO:0000256" key="8">
    <source>
        <dbReference type="ARBA" id="ARBA00022741"/>
    </source>
</evidence>
<comment type="subcellular location">
    <subcellularLocation>
        <location evidence="2">Cell membrane</location>
        <topology evidence="2">Multi-pass membrane protein</topology>
    </subcellularLocation>
</comment>
<dbReference type="PANTHER" id="PTHR45528:SF1">
    <property type="entry name" value="SENSOR HISTIDINE KINASE CPXA"/>
    <property type="match status" value="1"/>
</dbReference>
<evidence type="ECO:0000313" key="17">
    <source>
        <dbReference type="Proteomes" id="UP000239065"/>
    </source>
</evidence>
<evidence type="ECO:0000259" key="15">
    <source>
        <dbReference type="PROSITE" id="PS50109"/>
    </source>
</evidence>
<evidence type="ECO:0000256" key="9">
    <source>
        <dbReference type="ARBA" id="ARBA00022777"/>
    </source>
</evidence>
<name>A0A2S9SR77_9BACT</name>
<dbReference type="InterPro" id="IPR005467">
    <property type="entry name" value="His_kinase_dom"/>
</dbReference>
<evidence type="ECO:0000256" key="12">
    <source>
        <dbReference type="ARBA" id="ARBA00023012"/>
    </source>
</evidence>
<evidence type="ECO:0000256" key="7">
    <source>
        <dbReference type="ARBA" id="ARBA00022692"/>
    </source>
</evidence>
<keyword evidence="12" id="KW-0902">Two-component regulatory system</keyword>
<reference evidence="16 17" key="1">
    <citation type="submission" date="2017-09" db="EMBL/GenBank/DDBJ databases">
        <title>Reassesment of A. cryaerophilus.</title>
        <authorList>
            <person name="Perez-Cataluna A."/>
            <person name="Collado L."/>
            <person name="Salgado O."/>
            <person name="Lefinanco V."/>
            <person name="Figueras M.J."/>
        </authorList>
    </citation>
    <scope>NUCLEOTIDE SEQUENCE [LARGE SCALE GENOMIC DNA]</scope>
    <source>
        <strain evidence="16 17">LMG 9861</strain>
    </source>
</reference>
<keyword evidence="13 14" id="KW-0472">Membrane</keyword>
<dbReference type="EMBL" id="NXGJ01000001">
    <property type="protein sequence ID" value="PRM89086.1"/>
    <property type="molecule type" value="Genomic_DNA"/>
</dbReference>
<evidence type="ECO:0000256" key="1">
    <source>
        <dbReference type="ARBA" id="ARBA00000085"/>
    </source>
</evidence>
<evidence type="ECO:0000256" key="6">
    <source>
        <dbReference type="ARBA" id="ARBA00022679"/>
    </source>
</evidence>
<sequence length="529" mass="61518">MNIKLPKSSTLLFVNILIFLFITLFAYFILQENIKLNNSKNQEILFFKIKDKSSALLTKVLQKYHNKKEFIKVKHQTALTLLEKGLDVDSIKIILNKDLEYNKFEVSILSKDLIIEDSSIFTDIGTDLSLLKKQFKQFENNQEIKVSIPEYSLEFLKFLSYSTSSLKDGKYLQISYSYDEFISELREIQEFINNTPIIEKSISYIISDDYVGNFAFKTIPSHKKTIEELESRLKKGSELLGILGGNSYISYYKTVDNKKLHIAYLLQNSPIYTDAEILFCIVFDENQFMRDILYLKLVSFFVFIAGATAIYLTYKLRTKELLLNYKDKFIAHSIHEIKTPLSIITINIQLREKLYGEDKYTKKIDGALKTLENSYEDMTFLHTKDKIEYEIVEINLQKALENRVKYFSTIADCQNRKIELITNNNFYPKMSKIELNRLVDNNISNAIKYSNIGSTISIILKDNILEFHSKGAKIENPKGIFKKYKREDKNTGGHGLGLAIVSDICKKYNFEIEVLSQNSINTFRYILKN</sequence>
<dbReference type="EC" id="2.7.13.3" evidence="3"/>
<evidence type="ECO:0000256" key="11">
    <source>
        <dbReference type="ARBA" id="ARBA00022989"/>
    </source>
</evidence>
<feature type="transmembrane region" description="Helical" evidence="14">
    <location>
        <begin position="293"/>
        <end position="314"/>
    </location>
</feature>
<keyword evidence="9" id="KW-0418">Kinase</keyword>
<evidence type="ECO:0000256" key="14">
    <source>
        <dbReference type="SAM" id="Phobius"/>
    </source>
</evidence>
<accession>A0A2S9SR77</accession>
<evidence type="ECO:0000256" key="5">
    <source>
        <dbReference type="ARBA" id="ARBA00022553"/>
    </source>
</evidence>
<dbReference type="GO" id="GO:0000155">
    <property type="term" value="F:phosphorelay sensor kinase activity"/>
    <property type="evidence" value="ECO:0007669"/>
    <property type="project" value="InterPro"/>
</dbReference>
<dbReference type="PROSITE" id="PS50109">
    <property type="entry name" value="HIS_KIN"/>
    <property type="match status" value="1"/>
</dbReference>
<dbReference type="InterPro" id="IPR036097">
    <property type="entry name" value="HisK_dim/P_sf"/>
</dbReference>
<feature type="transmembrane region" description="Helical" evidence="14">
    <location>
        <begin position="12"/>
        <end position="30"/>
    </location>
</feature>
<keyword evidence="6" id="KW-0808">Transferase</keyword>
<dbReference type="AlphaFoldDB" id="A0A2S9SR77"/>
<dbReference type="SMART" id="SM00387">
    <property type="entry name" value="HATPase_c"/>
    <property type="match status" value="1"/>
</dbReference>
<dbReference type="CDD" id="cd00082">
    <property type="entry name" value="HisKA"/>
    <property type="match status" value="1"/>
</dbReference>
<keyword evidence="5" id="KW-0597">Phosphoprotein</keyword>
<dbReference type="GO" id="GO:0005524">
    <property type="term" value="F:ATP binding"/>
    <property type="evidence" value="ECO:0007669"/>
    <property type="project" value="UniProtKB-KW"/>
</dbReference>
<comment type="catalytic activity">
    <reaction evidence="1">
        <text>ATP + protein L-histidine = ADP + protein N-phospho-L-histidine.</text>
        <dbReference type="EC" id="2.7.13.3"/>
    </reaction>
</comment>
<gene>
    <name evidence="16" type="ORF">CJ669_00900</name>
</gene>